<gene>
    <name evidence="2" type="ORF">GCM10011379_00880</name>
</gene>
<dbReference type="CDD" id="cd11378">
    <property type="entry name" value="DUF296"/>
    <property type="match status" value="1"/>
</dbReference>
<protein>
    <recommendedName>
        <fullName evidence="1">PPC domain-containing protein</fullName>
    </recommendedName>
</protein>
<evidence type="ECO:0000313" key="3">
    <source>
        <dbReference type="Proteomes" id="UP000627292"/>
    </source>
</evidence>
<comment type="caution">
    <text evidence="2">The sequence shown here is derived from an EMBL/GenBank/DDBJ whole genome shotgun (WGS) entry which is preliminary data.</text>
</comment>
<dbReference type="PANTHER" id="PTHR34988">
    <property type="entry name" value="PROTEIN, PUTATIVE-RELATED"/>
    <property type="match status" value="1"/>
</dbReference>
<dbReference type="EMBL" id="BMIB01000001">
    <property type="protein sequence ID" value="GGH56846.1"/>
    <property type="molecule type" value="Genomic_DNA"/>
</dbReference>
<reference evidence="2" key="2">
    <citation type="submission" date="2020-09" db="EMBL/GenBank/DDBJ databases">
        <authorList>
            <person name="Sun Q."/>
            <person name="Zhou Y."/>
        </authorList>
    </citation>
    <scope>NUCLEOTIDE SEQUENCE</scope>
    <source>
        <strain evidence="2">CGMCC 1.15290</strain>
    </source>
</reference>
<evidence type="ECO:0000313" key="2">
    <source>
        <dbReference type="EMBL" id="GGH56846.1"/>
    </source>
</evidence>
<name>A0A917MRU8_9BACT</name>
<dbReference type="Pfam" id="PF03479">
    <property type="entry name" value="PCC"/>
    <property type="match status" value="1"/>
</dbReference>
<dbReference type="InterPro" id="IPR025707">
    <property type="entry name" value="DNA_bp_PD1"/>
</dbReference>
<dbReference type="PANTHER" id="PTHR34988:SF1">
    <property type="entry name" value="DNA-BINDING PROTEIN"/>
    <property type="match status" value="1"/>
</dbReference>
<accession>A0A917MRU8</accession>
<dbReference type="SUPFAM" id="SSF117856">
    <property type="entry name" value="AF0104/ALDC/Ptd012-like"/>
    <property type="match status" value="1"/>
</dbReference>
<sequence>MAQTGSNTTTKYRKVPAGYLMVLTQGDSIMAELEKLAVNQNLPAANFTGMGFVNIQFGYFDFTEKKYHPKNFDNVELASMHGTIAWQKGKVSIHAHGVVGDKDFNARAGHILAATVSTGSVEILITTHDKKLERIKDEELGANVLSLD</sequence>
<keyword evidence="3" id="KW-1185">Reference proteome</keyword>
<dbReference type="AlphaFoldDB" id="A0A917MRU8"/>
<dbReference type="PIRSF" id="PIRSF016702">
    <property type="entry name" value="DNA_bp_PD1"/>
    <property type="match status" value="1"/>
</dbReference>
<organism evidence="2 3">
    <name type="scientific">Filimonas zeae</name>
    <dbReference type="NCBI Taxonomy" id="1737353"/>
    <lineage>
        <taxon>Bacteria</taxon>
        <taxon>Pseudomonadati</taxon>
        <taxon>Bacteroidota</taxon>
        <taxon>Chitinophagia</taxon>
        <taxon>Chitinophagales</taxon>
        <taxon>Chitinophagaceae</taxon>
        <taxon>Filimonas</taxon>
    </lineage>
</organism>
<reference evidence="2" key="1">
    <citation type="journal article" date="2014" name="Int. J. Syst. Evol. Microbiol.">
        <title>Complete genome sequence of Corynebacterium casei LMG S-19264T (=DSM 44701T), isolated from a smear-ripened cheese.</title>
        <authorList>
            <consortium name="US DOE Joint Genome Institute (JGI-PGF)"/>
            <person name="Walter F."/>
            <person name="Albersmeier A."/>
            <person name="Kalinowski J."/>
            <person name="Ruckert C."/>
        </authorList>
    </citation>
    <scope>NUCLEOTIDE SEQUENCE</scope>
    <source>
        <strain evidence="2">CGMCC 1.15290</strain>
    </source>
</reference>
<dbReference type="Proteomes" id="UP000627292">
    <property type="component" value="Unassembled WGS sequence"/>
</dbReference>
<dbReference type="InterPro" id="IPR005175">
    <property type="entry name" value="PPC_dom"/>
</dbReference>
<evidence type="ECO:0000259" key="1">
    <source>
        <dbReference type="PROSITE" id="PS51742"/>
    </source>
</evidence>
<proteinExistence type="predicted"/>
<dbReference type="Gene3D" id="3.30.1330.80">
    <property type="entry name" value="Hypothetical protein, similar to alpha- acetolactate decarboxylase, domain 2"/>
    <property type="match status" value="1"/>
</dbReference>
<dbReference type="PROSITE" id="PS51742">
    <property type="entry name" value="PPC"/>
    <property type="match status" value="1"/>
</dbReference>
<feature type="domain" description="PPC" evidence="1">
    <location>
        <begin position="13"/>
        <end position="148"/>
    </location>
</feature>